<dbReference type="EMBL" id="KZ303516">
    <property type="protein sequence ID" value="PIA14529.1"/>
    <property type="molecule type" value="Genomic_DNA"/>
</dbReference>
<evidence type="ECO:0000259" key="10">
    <source>
        <dbReference type="Pfam" id="PF03828"/>
    </source>
</evidence>
<organism evidence="12 13">
    <name type="scientific">Coemansia reversa (strain ATCC 12441 / NRRL 1564)</name>
    <dbReference type="NCBI Taxonomy" id="763665"/>
    <lineage>
        <taxon>Eukaryota</taxon>
        <taxon>Fungi</taxon>
        <taxon>Fungi incertae sedis</taxon>
        <taxon>Zoopagomycota</taxon>
        <taxon>Kickxellomycotina</taxon>
        <taxon>Kickxellomycetes</taxon>
        <taxon>Kickxellales</taxon>
        <taxon>Kickxellaceae</taxon>
        <taxon>Coemansia</taxon>
    </lineage>
</organism>
<protein>
    <recommendedName>
        <fullName evidence="5">polynucleotide adenylyltransferase</fullName>
        <ecNumber evidence="5">2.7.7.19</ecNumber>
    </recommendedName>
</protein>
<dbReference type="Gene3D" id="1.10.1410.10">
    <property type="match status" value="1"/>
</dbReference>
<comment type="cofactor">
    <cofactor evidence="2">
        <name>Mg(2+)</name>
        <dbReference type="ChEBI" id="CHEBI:18420"/>
    </cofactor>
</comment>
<dbReference type="EC" id="2.7.7.19" evidence="5"/>
<keyword evidence="6" id="KW-0963">Cytoplasm</keyword>
<dbReference type="GO" id="GO:0005737">
    <property type="term" value="C:cytoplasm"/>
    <property type="evidence" value="ECO:0007669"/>
    <property type="project" value="UniProtKB-SubCell"/>
</dbReference>
<gene>
    <name evidence="12" type="ORF">COEREDRAFT_88626</name>
</gene>
<comment type="subcellular location">
    <subcellularLocation>
        <location evidence="3">Cytoplasm</location>
    </subcellularLocation>
</comment>
<evidence type="ECO:0000256" key="8">
    <source>
        <dbReference type="ARBA" id="ARBA00022723"/>
    </source>
</evidence>
<evidence type="ECO:0000256" key="5">
    <source>
        <dbReference type="ARBA" id="ARBA00012388"/>
    </source>
</evidence>
<name>A0A2G5B697_COERN</name>
<dbReference type="GO" id="GO:0046872">
    <property type="term" value="F:metal ion binding"/>
    <property type="evidence" value="ECO:0007669"/>
    <property type="project" value="UniProtKB-KW"/>
</dbReference>
<dbReference type="STRING" id="763665.A0A2G5B697"/>
<dbReference type="InterPro" id="IPR043519">
    <property type="entry name" value="NT_sf"/>
</dbReference>
<sequence>MSISRARELLKLNLDSLDTIVLGMQNTVYPYEVILRPDNIPIDHSGAGFAWVVVQSSPDMTVRIMTATGRMDVYALPLPRLDDILYETYFGEGEGLSQLNTEIAGYNEQWKPDIFSTYAVVYARRTIINVVNQLVPTKEVKLEIFGSRLYEICKSNSDIDLSMTINLSDIGHNTLLRNFCLKLANVLRKQKEFISVIWIPHARVPIVKFTLRYNGNNYEGDLSFNNGMGPEKSRLIQAYISMDSRVPLFIMLLKHWADKRAIANSSVLNSFGLMMMGIAFLIDQRVVPPLQLLSTVNIDSTLWDALNKINNSESHVSNLYHDIGSPYCIKTGRALPTWLIDNHYTYYFNNPAYLRSWKSTNKMTTLELLYEMFKYYGSEFDPLYYAISPRLGTKSIKREFLYKLNAPSPTKFLRRPRSWRNNLRLLAIEDPFELSVNCGRNAPAEWVTGLFWEMRRAAWIINDELINAHHKSLTRLFIQPKQNIYADARLWTSVYRGLLLRMSLPANTLIIANKNNNDLLAKKVLKVLEY</sequence>
<reference evidence="12 13" key="1">
    <citation type="journal article" date="2015" name="Genome Biol. Evol.">
        <title>Phylogenomic analyses indicate that early fungi evolved digesting cell walls of algal ancestors of land plants.</title>
        <authorList>
            <person name="Chang Y."/>
            <person name="Wang S."/>
            <person name="Sekimoto S."/>
            <person name="Aerts A.L."/>
            <person name="Choi C."/>
            <person name="Clum A."/>
            <person name="LaButti K.M."/>
            <person name="Lindquist E.A."/>
            <person name="Yee Ngan C."/>
            <person name="Ohm R.A."/>
            <person name="Salamov A.A."/>
            <person name="Grigoriev I.V."/>
            <person name="Spatafora J.W."/>
            <person name="Berbee M.L."/>
        </authorList>
    </citation>
    <scope>NUCLEOTIDE SEQUENCE [LARGE SCALE GENOMIC DNA]</scope>
    <source>
        <strain evidence="12 13">NRRL 1564</strain>
    </source>
</reference>
<dbReference type="GO" id="GO:0010605">
    <property type="term" value="P:negative regulation of macromolecule metabolic process"/>
    <property type="evidence" value="ECO:0007669"/>
    <property type="project" value="UniProtKB-ARBA"/>
</dbReference>
<keyword evidence="13" id="KW-1185">Reference proteome</keyword>
<evidence type="ECO:0000256" key="2">
    <source>
        <dbReference type="ARBA" id="ARBA00001946"/>
    </source>
</evidence>
<feature type="domain" description="PAP-associated" evidence="10">
    <location>
        <begin position="367"/>
        <end position="435"/>
    </location>
</feature>
<evidence type="ECO:0000313" key="12">
    <source>
        <dbReference type="EMBL" id="PIA14529.1"/>
    </source>
</evidence>
<evidence type="ECO:0000256" key="4">
    <source>
        <dbReference type="ARBA" id="ARBA00008593"/>
    </source>
</evidence>
<dbReference type="Pfam" id="PF03828">
    <property type="entry name" value="PAP_assoc"/>
    <property type="match status" value="1"/>
</dbReference>
<dbReference type="SUPFAM" id="SSF81631">
    <property type="entry name" value="PAP/OAS1 substrate-binding domain"/>
    <property type="match status" value="1"/>
</dbReference>
<feature type="domain" description="Poly(A) RNA polymerase mitochondrial-like central palm" evidence="11">
    <location>
        <begin position="123"/>
        <end position="240"/>
    </location>
</feature>
<dbReference type="Pfam" id="PF22600">
    <property type="entry name" value="MTPAP-like_central"/>
    <property type="match status" value="1"/>
</dbReference>
<dbReference type="Proteomes" id="UP000242474">
    <property type="component" value="Unassembled WGS sequence"/>
</dbReference>
<evidence type="ECO:0000313" key="13">
    <source>
        <dbReference type="Proteomes" id="UP000242474"/>
    </source>
</evidence>
<dbReference type="Gene3D" id="3.30.460.10">
    <property type="entry name" value="Beta Polymerase, domain 2"/>
    <property type="match status" value="1"/>
</dbReference>
<dbReference type="InterPro" id="IPR002058">
    <property type="entry name" value="PAP_assoc"/>
</dbReference>
<accession>A0A2G5B697</accession>
<keyword evidence="7" id="KW-0808">Transferase</keyword>
<dbReference type="InterPro" id="IPR054708">
    <property type="entry name" value="MTPAP-like_central"/>
</dbReference>
<dbReference type="PANTHER" id="PTHR12271:SF40">
    <property type="entry name" value="POLY(A) RNA POLYMERASE GLD2"/>
    <property type="match status" value="1"/>
</dbReference>
<dbReference type="OrthoDB" id="2274644at2759"/>
<keyword evidence="9" id="KW-0460">Magnesium</keyword>
<evidence type="ECO:0000256" key="9">
    <source>
        <dbReference type="ARBA" id="ARBA00022842"/>
    </source>
</evidence>
<evidence type="ECO:0000256" key="6">
    <source>
        <dbReference type="ARBA" id="ARBA00022490"/>
    </source>
</evidence>
<dbReference type="AlphaFoldDB" id="A0A2G5B697"/>
<evidence type="ECO:0000256" key="1">
    <source>
        <dbReference type="ARBA" id="ARBA00001936"/>
    </source>
</evidence>
<comment type="similarity">
    <text evidence="4">Belongs to the DNA polymerase type-B-like family.</text>
</comment>
<evidence type="ECO:0000259" key="11">
    <source>
        <dbReference type="Pfam" id="PF22600"/>
    </source>
</evidence>
<dbReference type="PANTHER" id="PTHR12271">
    <property type="entry name" value="POLY A POLYMERASE CID PAP -RELATED"/>
    <property type="match status" value="1"/>
</dbReference>
<evidence type="ECO:0000256" key="3">
    <source>
        <dbReference type="ARBA" id="ARBA00004496"/>
    </source>
</evidence>
<proteinExistence type="inferred from homology"/>
<dbReference type="CDD" id="cd05402">
    <property type="entry name" value="NT_PAP_TUTase"/>
    <property type="match status" value="1"/>
</dbReference>
<evidence type="ECO:0000256" key="7">
    <source>
        <dbReference type="ARBA" id="ARBA00022679"/>
    </source>
</evidence>
<dbReference type="GO" id="GO:0031123">
    <property type="term" value="P:RNA 3'-end processing"/>
    <property type="evidence" value="ECO:0007669"/>
    <property type="project" value="TreeGrafter"/>
</dbReference>
<keyword evidence="8" id="KW-0479">Metal-binding</keyword>
<dbReference type="GO" id="GO:1990817">
    <property type="term" value="F:poly(A) RNA polymerase activity"/>
    <property type="evidence" value="ECO:0007669"/>
    <property type="project" value="UniProtKB-EC"/>
</dbReference>
<comment type="cofactor">
    <cofactor evidence="1">
        <name>Mn(2+)</name>
        <dbReference type="ChEBI" id="CHEBI:29035"/>
    </cofactor>
</comment>
<dbReference type="SUPFAM" id="SSF81301">
    <property type="entry name" value="Nucleotidyltransferase"/>
    <property type="match status" value="1"/>
</dbReference>